<feature type="compositionally biased region" description="Basic and acidic residues" evidence="1">
    <location>
        <begin position="85"/>
        <end position="107"/>
    </location>
</feature>
<protein>
    <submittedName>
        <fullName evidence="2">Uncharacterized protein</fullName>
    </submittedName>
</protein>
<dbReference type="RefSeq" id="WP_311898142.1">
    <property type="nucleotide sequence ID" value="NZ_JARQBI010000024.1"/>
</dbReference>
<evidence type="ECO:0000313" key="3">
    <source>
        <dbReference type="Proteomes" id="UP001255696"/>
    </source>
</evidence>
<name>A0AAW8TV23_9ENTE</name>
<feature type="region of interest" description="Disordered" evidence="1">
    <location>
        <begin position="82"/>
        <end position="107"/>
    </location>
</feature>
<dbReference type="AlphaFoldDB" id="A0AAW8TV23"/>
<evidence type="ECO:0000313" key="2">
    <source>
        <dbReference type="EMBL" id="MDT2797397.1"/>
    </source>
</evidence>
<accession>A0AAW8TV23</accession>
<organism evidence="2 3">
    <name type="scientific">Enterococcus cecorum</name>
    <dbReference type="NCBI Taxonomy" id="44008"/>
    <lineage>
        <taxon>Bacteria</taxon>
        <taxon>Bacillati</taxon>
        <taxon>Bacillota</taxon>
        <taxon>Bacilli</taxon>
        <taxon>Lactobacillales</taxon>
        <taxon>Enterococcaceae</taxon>
        <taxon>Enterococcus</taxon>
    </lineage>
</organism>
<reference evidence="2" key="1">
    <citation type="submission" date="2023-03" db="EMBL/GenBank/DDBJ databases">
        <authorList>
            <person name="Shen W."/>
            <person name="Cai J."/>
        </authorList>
    </citation>
    <scope>NUCLEOTIDE SEQUENCE</scope>
    <source>
        <strain evidence="2">B245-2</strain>
    </source>
</reference>
<proteinExistence type="predicted"/>
<comment type="caution">
    <text evidence="2">The sequence shown here is derived from an EMBL/GenBank/DDBJ whole genome shotgun (WGS) entry which is preliminary data.</text>
</comment>
<sequence>MNEKIIENYKVAPYTEQETIITYDAAEKAWYIYTDVPPHARKWESMIDRSKPFKKGYNVNGGALVMLEGCLKECNVTISKKRKNTMTEEQKQAAAERMKKAREAKML</sequence>
<evidence type="ECO:0000256" key="1">
    <source>
        <dbReference type="SAM" id="MobiDB-lite"/>
    </source>
</evidence>
<dbReference type="Proteomes" id="UP001255696">
    <property type="component" value="Unassembled WGS sequence"/>
</dbReference>
<gene>
    <name evidence="2" type="ORF">P7H47_09125</name>
</gene>
<dbReference type="EMBL" id="JARQBI010000024">
    <property type="protein sequence ID" value="MDT2797397.1"/>
    <property type="molecule type" value="Genomic_DNA"/>
</dbReference>